<dbReference type="EMBL" id="JAINVB010000001">
    <property type="protein sequence ID" value="MCK0088373.1"/>
    <property type="molecule type" value="Genomic_DNA"/>
</dbReference>
<dbReference type="AlphaFoldDB" id="A0AAW5F9B3"/>
<evidence type="ECO:0000313" key="9">
    <source>
        <dbReference type="Proteomes" id="UP001203136"/>
    </source>
</evidence>
<dbReference type="NCBIfam" id="TIGR04350">
    <property type="entry name" value="C_S_lyase_PatB"/>
    <property type="match status" value="1"/>
</dbReference>
<dbReference type="SUPFAM" id="SSF53383">
    <property type="entry name" value="PLP-dependent transferases"/>
    <property type="match status" value="1"/>
</dbReference>
<dbReference type="GO" id="GO:0047804">
    <property type="term" value="F:cysteine-S-conjugate beta-lyase activity"/>
    <property type="evidence" value="ECO:0007669"/>
    <property type="project" value="UniProtKB-EC"/>
</dbReference>
<dbReference type="InterPro" id="IPR004839">
    <property type="entry name" value="Aminotransferase_I/II_large"/>
</dbReference>
<evidence type="ECO:0000256" key="1">
    <source>
        <dbReference type="ARBA" id="ARBA00001933"/>
    </source>
</evidence>
<proteinExistence type="inferred from homology"/>
<dbReference type="PANTHER" id="PTHR43525:SF1">
    <property type="entry name" value="PROTEIN MALY"/>
    <property type="match status" value="1"/>
</dbReference>
<dbReference type="PANTHER" id="PTHR43525">
    <property type="entry name" value="PROTEIN MALY"/>
    <property type="match status" value="1"/>
</dbReference>
<dbReference type="Proteomes" id="UP001203136">
    <property type="component" value="Unassembled WGS sequence"/>
</dbReference>
<evidence type="ECO:0000256" key="3">
    <source>
        <dbReference type="ARBA" id="ARBA00022898"/>
    </source>
</evidence>
<dbReference type="InterPro" id="IPR015422">
    <property type="entry name" value="PyrdxlP-dep_Trfase_small"/>
</dbReference>
<dbReference type="InterPro" id="IPR027619">
    <property type="entry name" value="C-S_lyase_PatB-like"/>
</dbReference>
<comment type="similarity">
    <text evidence="5">Belongs to the class-II pyridoxal-phosphate-dependent aminotransferase family. MalY/PatB cystathionine beta-lyase subfamily.</text>
</comment>
<comment type="caution">
    <text evidence="7">The sequence shown here is derived from an EMBL/GenBank/DDBJ whole genome shotgun (WGS) entry which is preliminary data.</text>
</comment>
<organism evidence="7 9">
    <name type="scientific">Clostridium symbiosum</name>
    <name type="common">Bacteroides symbiosus</name>
    <dbReference type="NCBI Taxonomy" id="1512"/>
    <lineage>
        <taxon>Bacteria</taxon>
        <taxon>Bacillati</taxon>
        <taxon>Bacillota</taxon>
        <taxon>Clostridia</taxon>
        <taxon>Lachnospirales</taxon>
        <taxon>Lachnospiraceae</taxon>
        <taxon>Otoolea</taxon>
    </lineage>
</organism>
<evidence type="ECO:0000256" key="2">
    <source>
        <dbReference type="ARBA" id="ARBA00012224"/>
    </source>
</evidence>
<feature type="domain" description="Aminotransferase class I/classII large" evidence="6">
    <location>
        <begin position="30"/>
        <end position="382"/>
    </location>
</feature>
<dbReference type="CDD" id="cd00609">
    <property type="entry name" value="AAT_like"/>
    <property type="match status" value="1"/>
</dbReference>
<accession>A0AAW5F9B3</accession>
<evidence type="ECO:0000313" key="8">
    <source>
        <dbReference type="EMBL" id="MDB1999810.1"/>
    </source>
</evidence>
<reference evidence="8" key="2">
    <citation type="submission" date="2023-01" db="EMBL/GenBank/DDBJ databases">
        <title>Human gut microbiome strain richness.</title>
        <authorList>
            <person name="Chen-Liaw A."/>
        </authorList>
    </citation>
    <scope>NUCLEOTIDE SEQUENCE</scope>
    <source>
        <strain evidence="8">B1_m1001713B170214d0_201011</strain>
    </source>
</reference>
<dbReference type="Gene3D" id="3.90.1150.10">
    <property type="entry name" value="Aspartate Aminotransferase, domain 1"/>
    <property type="match status" value="1"/>
</dbReference>
<dbReference type="GO" id="GO:0030170">
    <property type="term" value="F:pyridoxal phosphate binding"/>
    <property type="evidence" value="ECO:0007669"/>
    <property type="project" value="InterPro"/>
</dbReference>
<evidence type="ECO:0000256" key="5">
    <source>
        <dbReference type="ARBA" id="ARBA00037974"/>
    </source>
</evidence>
<keyword evidence="7" id="KW-0032">Aminotransferase</keyword>
<keyword evidence="3" id="KW-0663">Pyridoxal phosphate</keyword>
<dbReference type="EC" id="4.4.1.13" evidence="2"/>
<dbReference type="Pfam" id="PF00155">
    <property type="entry name" value="Aminotran_1_2"/>
    <property type="match status" value="1"/>
</dbReference>
<dbReference type="RefSeq" id="WP_003510188.1">
    <property type="nucleotide sequence ID" value="NZ_BAABZD010000005.1"/>
</dbReference>
<name>A0AAW5F9B3_CLOSY</name>
<gene>
    <name evidence="7" type="ORF">K5I21_21360</name>
    <name evidence="8" type="ORF">PM006_06315</name>
</gene>
<dbReference type="Proteomes" id="UP001300871">
    <property type="component" value="Unassembled WGS sequence"/>
</dbReference>
<keyword evidence="7" id="KW-0808">Transferase</keyword>
<evidence type="ECO:0000313" key="7">
    <source>
        <dbReference type="EMBL" id="MCK0088373.1"/>
    </source>
</evidence>
<evidence type="ECO:0000256" key="4">
    <source>
        <dbReference type="ARBA" id="ARBA00023239"/>
    </source>
</evidence>
<dbReference type="GO" id="GO:0008483">
    <property type="term" value="F:transaminase activity"/>
    <property type="evidence" value="ECO:0007669"/>
    <property type="project" value="UniProtKB-KW"/>
</dbReference>
<reference evidence="7" key="1">
    <citation type="journal article" date="2022" name="Cell Host Microbe">
        <title>Colonization of the live biotherapeutic product VE303 and modulation of the microbiota and metabolites in healthy volunteers.</title>
        <authorList>
            <person name="Dsouza M."/>
            <person name="Menon R."/>
            <person name="Crossette E."/>
            <person name="Bhattarai S.K."/>
            <person name="Schneider J."/>
            <person name="Kim Y.G."/>
            <person name="Reddy S."/>
            <person name="Caballero S."/>
            <person name="Felix C."/>
            <person name="Cornacchione L."/>
            <person name="Hendrickson J."/>
            <person name="Watson A.R."/>
            <person name="Minot S.S."/>
            <person name="Greenfield N."/>
            <person name="Schopf L."/>
            <person name="Szabady R."/>
            <person name="Patarroyo J."/>
            <person name="Smith W."/>
            <person name="Harrison P."/>
            <person name="Kuijper E.J."/>
            <person name="Kelly C.P."/>
            <person name="Olle B."/>
            <person name="Bobilev D."/>
            <person name="Silber J.L."/>
            <person name="Bucci V."/>
            <person name="Roberts B."/>
            <person name="Faith J."/>
            <person name="Norman J.M."/>
        </authorList>
    </citation>
    <scope>NUCLEOTIDE SEQUENCE</scope>
    <source>
        <strain evidence="7">VE303-04</strain>
    </source>
</reference>
<sequence length="395" mass="45461">MRYNFDVVTDRWNSNAVKYDEAEKKFGRKDLIPLWIADMDLPTAQPIIDAMAKRNAQGIFGYTSRPDSYFESVREWQEKRNGWSFDPKLASFCPGVVPALATMVREFTNEGDTILFFTPVYSEFFDITKDWGRIPLTVPLIQEQGEYGIDFDAFEQALQSGPSLFIFCHPHNPLGRVWTREELEQIGNLCIRYGVPVISDEIHSDLMLWNYKHIPMASVSGDIAANTITCSSATKTFNLAGLQASTIIFPDKARKEIFDKFWHDLDVHRNNCFSVVAVETAFREGEEWLEQVLLYIEGNMRYVKEYLETKIPEIQTYLPDSTYLMWLDCRHLDMTGDELVDFMINEARLGLNDGRSFGAPDGYMRINVACPRCTLTDALARLEQAVEKRRKKEQA</sequence>
<keyword evidence="4" id="KW-0456">Lyase</keyword>
<dbReference type="Gene3D" id="3.40.640.10">
    <property type="entry name" value="Type I PLP-dependent aspartate aminotransferase-like (Major domain)"/>
    <property type="match status" value="1"/>
</dbReference>
<dbReference type="InterPro" id="IPR051798">
    <property type="entry name" value="Class-II_PLP-Dep_Aminotrans"/>
</dbReference>
<comment type="cofactor">
    <cofactor evidence="1">
        <name>pyridoxal 5'-phosphate</name>
        <dbReference type="ChEBI" id="CHEBI:597326"/>
    </cofactor>
</comment>
<dbReference type="InterPro" id="IPR015421">
    <property type="entry name" value="PyrdxlP-dep_Trfase_major"/>
</dbReference>
<dbReference type="EMBL" id="JAQLGM010000011">
    <property type="protein sequence ID" value="MDB1999810.1"/>
    <property type="molecule type" value="Genomic_DNA"/>
</dbReference>
<dbReference type="InterPro" id="IPR015424">
    <property type="entry name" value="PyrdxlP-dep_Trfase"/>
</dbReference>
<protein>
    <recommendedName>
        <fullName evidence="2">cysteine-S-conjugate beta-lyase</fullName>
        <ecNumber evidence="2">4.4.1.13</ecNumber>
    </recommendedName>
</protein>
<evidence type="ECO:0000259" key="6">
    <source>
        <dbReference type="Pfam" id="PF00155"/>
    </source>
</evidence>